<organism evidence="1">
    <name type="scientific">Acididesulfobacillus acetoxydans</name>
    <dbReference type="NCBI Taxonomy" id="1561005"/>
    <lineage>
        <taxon>Bacteria</taxon>
        <taxon>Bacillati</taxon>
        <taxon>Bacillota</taxon>
        <taxon>Clostridia</taxon>
        <taxon>Eubacteriales</taxon>
        <taxon>Peptococcaceae</taxon>
        <taxon>Acididesulfobacillus</taxon>
    </lineage>
</organism>
<keyword evidence="3" id="KW-1185">Reference proteome</keyword>
<evidence type="ECO:0000313" key="3">
    <source>
        <dbReference type="Proteomes" id="UP001071230"/>
    </source>
</evidence>
<evidence type="ECO:0000313" key="1">
    <source>
        <dbReference type="EMBL" id="CAA7599585.1"/>
    </source>
</evidence>
<reference evidence="1" key="2">
    <citation type="submission" date="2020-01" db="EMBL/GenBank/DDBJ databases">
        <authorList>
            <person name="Hornung B."/>
        </authorList>
    </citation>
    <scope>NUCLEOTIDE SEQUENCE</scope>
    <source>
        <strain evidence="1">PacBioINE</strain>
    </source>
</reference>
<protein>
    <submittedName>
        <fullName evidence="1">Uncharacterized protein</fullName>
    </submittedName>
</protein>
<accession>A0A8S0Y1K9</accession>
<dbReference type="AlphaFoldDB" id="A0A8S0Y1K9"/>
<reference evidence="2" key="1">
    <citation type="submission" date="2014-11" db="EMBL/GenBank/DDBJ databases">
        <authorList>
            <person name="Hornung B.V."/>
        </authorList>
    </citation>
    <scope>NUCLEOTIDE SEQUENCE</scope>
    <source>
        <strain evidence="2">INE</strain>
    </source>
</reference>
<dbReference type="RefSeq" id="WP_240983370.1">
    <property type="nucleotide sequence ID" value="NZ_CDGJ01000065.1"/>
</dbReference>
<gene>
    <name evidence="1" type="ORF">DEACI_0211</name>
    <name evidence="2" type="ORF">DEACI_2246</name>
</gene>
<dbReference type="Proteomes" id="UP000836597">
    <property type="component" value="Chromosome"/>
</dbReference>
<evidence type="ECO:0000313" key="2">
    <source>
        <dbReference type="EMBL" id="CEJ07780.1"/>
    </source>
</evidence>
<dbReference type="KEGG" id="aacx:DEACI_0211"/>
<dbReference type="Proteomes" id="UP001071230">
    <property type="component" value="Unassembled WGS sequence"/>
</dbReference>
<name>A0A8S0Y1K9_9FIRM</name>
<dbReference type="EMBL" id="LR746496">
    <property type="protein sequence ID" value="CAA7599585.1"/>
    <property type="molecule type" value="Genomic_DNA"/>
</dbReference>
<dbReference type="EMBL" id="CDGJ01000065">
    <property type="protein sequence ID" value="CEJ07780.1"/>
    <property type="molecule type" value="Genomic_DNA"/>
</dbReference>
<proteinExistence type="predicted"/>
<sequence length="81" mass="9437">MNLDEDHKVISIVDDYYRDKWSTFVNSMLSNKEKVEILASLFAEDLVDEYARKDIAGRFYDSLDGLARNRPDDALKEARHP</sequence>